<keyword evidence="2" id="KW-1185">Reference proteome</keyword>
<gene>
    <name evidence="1" type="ORF">OVN521_LOCUS50806</name>
</gene>
<evidence type="ECO:0000313" key="2">
    <source>
        <dbReference type="Proteomes" id="UP000663866"/>
    </source>
</evidence>
<feature type="non-terminal residue" evidence="1">
    <location>
        <position position="1"/>
    </location>
</feature>
<reference evidence="1" key="1">
    <citation type="submission" date="2021-02" db="EMBL/GenBank/DDBJ databases">
        <authorList>
            <person name="Nowell W R."/>
        </authorList>
    </citation>
    <scope>NUCLEOTIDE SEQUENCE</scope>
</reference>
<name>A0A821MNU4_9BILA</name>
<protein>
    <submittedName>
        <fullName evidence="1">Uncharacterized protein</fullName>
    </submittedName>
</protein>
<dbReference type="Proteomes" id="UP000663866">
    <property type="component" value="Unassembled WGS sequence"/>
</dbReference>
<accession>A0A821MNU4</accession>
<feature type="non-terminal residue" evidence="1">
    <location>
        <position position="27"/>
    </location>
</feature>
<organism evidence="1 2">
    <name type="scientific">Rotaria magnacalcarata</name>
    <dbReference type="NCBI Taxonomy" id="392030"/>
    <lineage>
        <taxon>Eukaryota</taxon>
        <taxon>Metazoa</taxon>
        <taxon>Spiralia</taxon>
        <taxon>Gnathifera</taxon>
        <taxon>Rotifera</taxon>
        <taxon>Eurotatoria</taxon>
        <taxon>Bdelloidea</taxon>
        <taxon>Philodinida</taxon>
        <taxon>Philodinidae</taxon>
        <taxon>Rotaria</taxon>
    </lineage>
</organism>
<dbReference type="AlphaFoldDB" id="A0A821MNU4"/>
<sequence>MKPSTISYGCKLKTYIKISNESSTKLV</sequence>
<comment type="caution">
    <text evidence="1">The sequence shown here is derived from an EMBL/GenBank/DDBJ whole genome shotgun (WGS) entry which is preliminary data.</text>
</comment>
<proteinExistence type="predicted"/>
<evidence type="ECO:0000313" key="1">
    <source>
        <dbReference type="EMBL" id="CAF4770331.1"/>
    </source>
</evidence>
<dbReference type="EMBL" id="CAJOBG010118882">
    <property type="protein sequence ID" value="CAF4770331.1"/>
    <property type="molecule type" value="Genomic_DNA"/>
</dbReference>